<dbReference type="Gene3D" id="1.10.150.130">
    <property type="match status" value="1"/>
</dbReference>
<dbReference type="InterPro" id="IPR010998">
    <property type="entry name" value="Integrase_recombinase_N"/>
</dbReference>
<evidence type="ECO:0000259" key="5">
    <source>
        <dbReference type="PROSITE" id="PS51900"/>
    </source>
</evidence>
<evidence type="ECO:0000256" key="1">
    <source>
        <dbReference type="ARBA" id="ARBA00008857"/>
    </source>
</evidence>
<comment type="caution">
    <text evidence="6">The sequence shown here is derived from an EMBL/GenBank/DDBJ whole genome shotgun (WGS) entry which is preliminary data.</text>
</comment>
<dbReference type="InterPro" id="IPR002104">
    <property type="entry name" value="Integrase_catalytic"/>
</dbReference>
<dbReference type="GO" id="GO:0006310">
    <property type="term" value="P:DNA recombination"/>
    <property type="evidence" value="ECO:0007669"/>
    <property type="project" value="UniProtKB-KW"/>
</dbReference>
<dbReference type="InterPro" id="IPR011010">
    <property type="entry name" value="DNA_brk_join_enz"/>
</dbReference>
<evidence type="ECO:0000259" key="4">
    <source>
        <dbReference type="PROSITE" id="PS51898"/>
    </source>
</evidence>
<keyword evidence="2" id="KW-0238">DNA-binding</keyword>
<gene>
    <name evidence="6" type="ORF">LCGC14_0950740</name>
</gene>
<evidence type="ECO:0000256" key="3">
    <source>
        <dbReference type="ARBA" id="ARBA00023172"/>
    </source>
</evidence>
<evidence type="ECO:0000256" key="2">
    <source>
        <dbReference type="ARBA" id="ARBA00023125"/>
    </source>
</evidence>
<protein>
    <recommendedName>
        <fullName evidence="7">Tyr recombinase domain-containing protein</fullName>
    </recommendedName>
</protein>
<keyword evidence="3" id="KW-0233">DNA recombination</keyword>
<dbReference type="PROSITE" id="PS51898">
    <property type="entry name" value="TYR_RECOMBINASE"/>
    <property type="match status" value="1"/>
</dbReference>
<dbReference type="SUPFAM" id="SSF56349">
    <property type="entry name" value="DNA breaking-rejoining enzymes"/>
    <property type="match status" value="1"/>
</dbReference>
<reference evidence="6" key="1">
    <citation type="journal article" date="2015" name="Nature">
        <title>Complex archaea that bridge the gap between prokaryotes and eukaryotes.</title>
        <authorList>
            <person name="Spang A."/>
            <person name="Saw J.H."/>
            <person name="Jorgensen S.L."/>
            <person name="Zaremba-Niedzwiedzka K."/>
            <person name="Martijn J."/>
            <person name="Lind A.E."/>
            <person name="van Eijk R."/>
            <person name="Schleper C."/>
            <person name="Guy L."/>
            <person name="Ettema T.J."/>
        </authorList>
    </citation>
    <scope>NUCLEOTIDE SEQUENCE</scope>
</reference>
<dbReference type="InterPro" id="IPR013762">
    <property type="entry name" value="Integrase-like_cat_sf"/>
</dbReference>
<evidence type="ECO:0008006" key="7">
    <source>
        <dbReference type="Google" id="ProtNLM"/>
    </source>
</evidence>
<dbReference type="GO" id="GO:0003677">
    <property type="term" value="F:DNA binding"/>
    <property type="evidence" value="ECO:0007669"/>
    <property type="project" value="UniProtKB-KW"/>
</dbReference>
<feature type="domain" description="Core-binding (CB)" evidence="5">
    <location>
        <begin position="62"/>
        <end position="140"/>
    </location>
</feature>
<name>A0A0F9P3G0_9ZZZZ</name>
<dbReference type="InterPro" id="IPR050090">
    <property type="entry name" value="Tyrosine_recombinase_XerCD"/>
</dbReference>
<comment type="similarity">
    <text evidence="1">Belongs to the 'phage' integrase family.</text>
</comment>
<dbReference type="PANTHER" id="PTHR30349:SF64">
    <property type="entry name" value="PROPHAGE INTEGRASE INTD-RELATED"/>
    <property type="match status" value="1"/>
</dbReference>
<dbReference type="AlphaFoldDB" id="A0A0F9P3G0"/>
<proteinExistence type="inferred from homology"/>
<dbReference type="PROSITE" id="PS51900">
    <property type="entry name" value="CB"/>
    <property type="match status" value="1"/>
</dbReference>
<dbReference type="InterPro" id="IPR044068">
    <property type="entry name" value="CB"/>
</dbReference>
<organism evidence="6">
    <name type="scientific">marine sediment metagenome</name>
    <dbReference type="NCBI Taxonomy" id="412755"/>
    <lineage>
        <taxon>unclassified sequences</taxon>
        <taxon>metagenomes</taxon>
        <taxon>ecological metagenomes</taxon>
    </lineage>
</organism>
<dbReference type="PANTHER" id="PTHR30349">
    <property type="entry name" value="PHAGE INTEGRASE-RELATED"/>
    <property type="match status" value="1"/>
</dbReference>
<sequence>MRKNTIPGLFKIMGIWHVDKRVNGRRINKSTGTRNFIEAQQIMSRLIDEARQADIFGVRKKRYFSEAIKRYVEENKHLASLNDNESHLNLIMDVLGDLFLHEIHDEVLKPFIKSRKEQGRKSKTVNAALSVLRRVLRLAYGQWRDHNGLTWLGSFPMIVDVKWNDARKPFTLSYDDQEKLFGVMPPHLQLMCLFKVNTGCREQEVCQLRWDWEYELVGSEHSIFILPDWLTKNAEERIVVVNKEARKAIEMARGQHPEFVFTYKGNPVTKINNTAWKNSRKKAALPLARVHDLKHTFGRRLRAADVSFEDRQDLLGHKNGNITTHYSEAEIRNLITASNKICIEDVNSRKIHEAIVLKRKKG</sequence>
<dbReference type="Pfam" id="PF00589">
    <property type="entry name" value="Phage_integrase"/>
    <property type="match status" value="1"/>
</dbReference>
<dbReference type="Gene3D" id="1.10.443.10">
    <property type="entry name" value="Intergrase catalytic core"/>
    <property type="match status" value="1"/>
</dbReference>
<evidence type="ECO:0000313" key="6">
    <source>
        <dbReference type="EMBL" id="KKN18927.1"/>
    </source>
</evidence>
<dbReference type="GO" id="GO:0015074">
    <property type="term" value="P:DNA integration"/>
    <property type="evidence" value="ECO:0007669"/>
    <property type="project" value="InterPro"/>
</dbReference>
<feature type="domain" description="Tyr recombinase" evidence="4">
    <location>
        <begin position="167"/>
        <end position="339"/>
    </location>
</feature>
<accession>A0A0F9P3G0</accession>
<dbReference type="EMBL" id="LAZR01003381">
    <property type="protein sequence ID" value="KKN18927.1"/>
    <property type="molecule type" value="Genomic_DNA"/>
</dbReference>